<dbReference type="FunFam" id="3.90.230.10:FF:000002">
    <property type="entry name" value="Xaa-Pro aminopeptidase 3"/>
    <property type="match status" value="1"/>
</dbReference>
<evidence type="ECO:0000256" key="1">
    <source>
        <dbReference type="ARBA" id="ARBA00001424"/>
    </source>
</evidence>
<evidence type="ECO:0000256" key="4">
    <source>
        <dbReference type="ARBA" id="ARBA00008766"/>
    </source>
</evidence>
<keyword evidence="6 13" id="KW-0031">Aminopeptidase</keyword>
<dbReference type="GO" id="GO:0030145">
    <property type="term" value="F:manganese ion binding"/>
    <property type="evidence" value="ECO:0007669"/>
    <property type="project" value="InterPro"/>
</dbReference>
<dbReference type="Pfam" id="PF00557">
    <property type="entry name" value="Peptidase_M24"/>
    <property type="match status" value="1"/>
</dbReference>
<name>A0A6A6WLT5_9PEZI</name>
<dbReference type="SUPFAM" id="SSF53092">
    <property type="entry name" value="Creatinase/prolidase N-terminal domain"/>
    <property type="match status" value="1"/>
</dbReference>
<dbReference type="PANTHER" id="PTHR43226">
    <property type="entry name" value="XAA-PRO AMINOPEPTIDASE 3"/>
    <property type="match status" value="1"/>
</dbReference>
<evidence type="ECO:0000256" key="9">
    <source>
        <dbReference type="ARBA" id="ARBA00023049"/>
    </source>
</evidence>
<dbReference type="OrthoDB" id="10261878at2759"/>
<evidence type="ECO:0000256" key="10">
    <source>
        <dbReference type="ARBA" id="ARBA00023211"/>
    </source>
</evidence>
<dbReference type="Gene3D" id="3.40.350.10">
    <property type="entry name" value="Creatinase/prolidase N-terminal domain"/>
    <property type="match status" value="1"/>
</dbReference>
<reference evidence="13" key="1">
    <citation type="journal article" date="2020" name="Stud. Mycol.">
        <title>101 Dothideomycetes genomes: a test case for predicting lifestyles and emergence of pathogens.</title>
        <authorList>
            <person name="Haridas S."/>
            <person name="Albert R."/>
            <person name="Binder M."/>
            <person name="Bloem J."/>
            <person name="Labutti K."/>
            <person name="Salamov A."/>
            <person name="Andreopoulos B."/>
            <person name="Baker S."/>
            <person name="Barry K."/>
            <person name="Bills G."/>
            <person name="Bluhm B."/>
            <person name="Cannon C."/>
            <person name="Castanera R."/>
            <person name="Culley D."/>
            <person name="Daum C."/>
            <person name="Ezra D."/>
            <person name="Gonzalez J."/>
            <person name="Henrissat B."/>
            <person name="Kuo A."/>
            <person name="Liang C."/>
            <person name="Lipzen A."/>
            <person name="Lutzoni F."/>
            <person name="Magnuson J."/>
            <person name="Mondo S."/>
            <person name="Nolan M."/>
            <person name="Ohm R."/>
            <person name="Pangilinan J."/>
            <person name="Park H.-J."/>
            <person name="Ramirez L."/>
            <person name="Alfaro M."/>
            <person name="Sun H."/>
            <person name="Tritt A."/>
            <person name="Yoshinaga Y."/>
            <person name="Zwiers L.-H."/>
            <person name="Turgeon B."/>
            <person name="Goodwin S."/>
            <person name="Spatafora J."/>
            <person name="Crous P."/>
            <person name="Grigoriev I."/>
        </authorList>
    </citation>
    <scope>NUCLEOTIDE SEQUENCE</scope>
    <source>
        <strain evidence="13">CBS 121739</strain>
    </source>
</reference>
<comment type="catalytic activity">
    <reaction evidence="1">
        <text>Release of any N-terminal amino acid, including proline, that is linked to proline, even from a dipeptide or tripeptide.</text>
        <dbReference type="EC" id="3.4.11.9"/>
    </reaction>
</comment>
<dbReference type="InterPro" id="IPR029149">
    <property type="entry name" value="Creatin/AminoP/Spt16_N"/>
</dbReference>
<gene>
    <name evidence="13" type="ORF">EJ05DRAFT_506762</name>
</gene>
<dbReference type="SMART" id="SM01011">
    <property type="entry name" value="AMP_N"/>
    <property type="match status" value="1"/>
</dbReference>
<keyword evidence="7" id="KW-0479">Metal-binding</keyword>
<evidence type="ECO:0000313" key="13">
    <source>
        <dbReference type="EMBL" id="KAF2763133.1"/>
    </source>
</evidence>
<organism evidence="13 14">
    <name type="scientific">Pseudovirgaria hyperparasitica</name>
    <dbReference type="NCBI Taxonomy" id="470096"/>
    <lineage>
        <taxon>Eukaryota</taxon>
        <taxon>Fungi</taxon>
        <taxon>Dikarya</taxon>
        <taxon>Ascomycota</taxon>
        <taxon>Pezizomycotina</taxon>
        <taxon>Dothideomycetes</taxon>
        <taxon>Dothideomycetes incertae sedis</taxon>
        <taxon>Acrospermales</taxon>
        <taxon>Acrospermaceae</taxon>
        <taxon>Pseudovirgaria</taxon>
    </lineage>
</organism>
<comment type="function">
    <text evidence="3">Catalyzes the removal of a penultimate prolyl residue from the N-termini of peptides.</text>
</comment>
<evidence type="ECO:0000313" key="14">
    <source>
        <dbReference type="Proteomes" id="UP000799437"/>
    </source>
</evidence>
<dbReference type="SUPFAM" id="SSF55920">
    <property type="entry name" value="Creatinase/aminopeptidase"/>
    <property type="match status" value="1"/>
</dbReference>
<keyword evidence="9" id="KW-0482">Metalloprotease</keyword>
<evidence type="ECO:0000256" key="7">
    <source>
        <dbReference type="ARBA" id="ARBA00022723"/>
    </source>
</evidence>
<comment type="similarity">
    <text evidence="4">Belongs to the peptidase M24B family.</text>
</comment>
<evidence type="ECO:0000256" key="6">
    <source>
        <dbReference type="ARBA" id="ARBA00022438"/>
    </source>
</evidence>
<accession>A0A6A6WLT5</accession>
<dbReference type="Pfam" id="PF05195">
    <property type="entry name" value="AMP_N"/>
    <property type="match status" value="1"/>
</dbReference>
<evidence type="ECO:0000259" key="12">
    <source>
        <dbReference type="SMART" id="SM01011"/>
    </source>
</evidence>
<dbReference type="InterPro" id="IPR052433">
    <property type="entry name" value="X-Pro_dipept-like"/>
</dbReference>
<dbReference type="GO" id="GO:0006508">
    <property type="term" value="P:proteolysis"/>
    <property type="evidence" value="ECO:0007669"/>
    <property type="project" value="TreeGrafter"/>
</dbReference>
<dbReference type="RefSeq" id="XP_033605584.1">
    <property type="nucleotide sequence ID" value="XM_033747854.1"/>
</dbReference>
<evidence type="ECO:0000256" key="2">
    <source>
        <dbReference type="ARBA" id="ARBA00001936"/>
    </source>
</evidence>
<keyword evidence="6 13" id="KW-0645">Protease</keyword>
<keyword evidence="14" id="KW-1185">Reference proteome</keyword>
<feature type="domain" description="Aminopeptidase P N-terminal" evidence="12">
    <location>
        <begin position="12"/>
        <end position="142"/>
    </location>
</feature>
<dbReference type="AlphaFoldDB" id="A0A6A6WLT5"/>
<protein>
    <recommendedName>
        <fullName evidence="5">Xaa-Pro aminopeptidase</fullName>
        <ecNumber evidence="5">3.4.11.9</ecNumber>
    </recommendedName>
    <alternativeName>
        <fullName evidence="11">Aminoacylproline aminopeptidase</fullName>
    </alternativeName>
</protein>
<dbReference type="GO" id="GO:0070006">
    <property type="term" value="F:metalloaminopeptidase activity"/>
    <property type="evidence" value="ECO:0007669"/>
    <property type="project" value="InterPro"/>
</dbReference>
<keyword evidence="8" id="KW-0378">Hydrolase</keyword>
<evidence type="ECO:0000256" key="5">
    <source>
        <dbReference type="ARBA" id="ARBA00012574"/>
    </source>
</evidence>
<dbReference type="EC" id="3.4.11.9" evidence="5"/>
<evidence type="ECO:0000256" key="11">
    <source>
        <dbReference type="ARBA" id="ARBA00030849"/>
    </source>
</evidence>
<evidence type="ECO:0000256" key="8">
    <source>
        <dbReference type="ARBA" id="ARBA00022801"/>
    </source>
</evidence>
<dbReference type="InterPro" id="IPR000994">
    <property type="entry name" value="Pept_M24"/>
</dbReference>
<dbReference type="InterPro" id="IPR007865">
    <property type="entry name" value="Aminopep_P_N"/>
</dbReference>
<dbReference type="Proteomes" id="UP000799437">
    <property type="component" value="Unassembled WGS sequence"/>
</dbReference>
<dbReference type="GeneID" id="54488908"/>
<dbReference type="EMBL" id="ML996565">
    <property type="protein sequence ID" value="KAF2763133.1"/>
    <property type="molecule type" value="Genomic_DNA"/>
</dbReference>
<dbReference type="PANTHER" id="PTHR43226:SF1">
    <property type="entry name" value="XAA-PRO DIPEPTIDASE"/>
    <property type="match status" value="1"/>
</dbReference>
<dbReference type="Gene3D" id="3.90.230.10">
    <property type="entry name" value="Creatinase/methionine aminopeptidase superfamily"/>
    <property type="match status" value="1"/>
</dbReference>
<comment type="cofactor">
    <cofactor evidence="2">
        <name>Mn(2+)</name>
        <dbReference type="ChEBI" id="CHEBI:29035"/>
    </cofactor>
</comment>
<dbReference type="InterPro" id="IPR036005">
    <property type="entry name" value="Creatinase/aminopeptidase-like"/>
</dbReference>
<dbReference type="CDD" id="cd01087">
    <property type="entry name" value="Prolidase"/>
    <property type="match status" value="1"/>
</dbReference>
<keyword evidence="10" id="KW-0464">Manganese</keyword>
<evidence type="ECO:0000256" key="3">
    <source>
        <dbReference type="ARBA" id="ARBA00002443"/>
    </source>
</evidence>
<proteinExistence type="inferred from homology"/>
<sequence length="457" mass="50668">MAINESILKGKYPAKAHAQKVATYIKSKGGESNGVIYLEAQRTRMNEDNDQAAPFRQRRYFFYLTGCDLPDCHLTYDMATDKSTLFIPPVDPDEVTWSGLPLSPEQALEKYDVDECLTTQQVMEKLASLKGTAYAIENQVSDNVSFISSSSSNFTDLKSAIEECRVTKDAYEIALMRHANEVSTAAHTGVFRAAKTAKNEQELEALFIASCISRGCKKLAYEPIVAAGTAAATLHYIANDQPLDGKLNILLDAGAEKDTYASDITRTFPINGKFTPESRNIYAIVLKMQKDSIALIKAGMRWDDVHSNAHRVLIQGLLDIGILRNGSVDDIFAARTSTAFMPHGLGHYLGMDTHDTGGHPDYADKDPMFRYLRIRGTVPAGAVVTVEPGCYFFRYIVEPYVRDPVHGKYIDAAVLDRYWDVGGVRIEDDVLVTESGHDNLTSTPKEIEEIERIIQDA</sequence>